<feature type="disulfide bond" evidence="18">
    <location>
        <begin position="1032"/>
        <end position="1041"/>
    </location>
</feature>
<evidence type="ECO:0000256" key="8">
    <source>
        <dbReference type="ARBA" id="ARBA00022902"/>
    </source>
</evidence>
<dbReference type="GO" id="GO:0007409">
    <property type="term" value="P:axonogenesis"/>
    <property type="evidence" value="ECO:0007669"/>
    <property type="project" value="TreeGrafter"/>
</dbReference>
<comment type="subcellular location">
    <subcellularLocation>
        <location evidence="1">Cell membrane</location>
        <topology evidence="1">Lipid-anchor</topology>
        <topology evidence="1">GPI-anchor</topology>
        <orientation evidence="1">Extracellular side</orientation>
    </subcellularLocation>
</comment>
<protein>
    <recommendedName>
        <fullName evidence="16">Netrin-G2</fullName>
    </recommendedName>
    <alternativeName>
        <fullName evidence="17">Laminet-2</fullName>
    </alternativeName>
</protein>
<evidence type="ECO:0000313" key="24">
    <source>
        <dbReference type="EMBL" id="KAK1801051.1"/>
    </source>
</evidence>
<dbReference type="GO" id="GO:0098552">
    <property type="term" value="C:side of membrane"/>
    <property type="evidence" value="ECO:0007669"/>
    <property type="project" value="UniProtKB-KW"/>
</dbReference>
<dbReference type="InterPro" id="IPR008211">
    <property type="entry name" value="Laminin_N"/>
</dbReference>
<evidence type="ECO:0000256" key="2">
    <source>
        <dbReference type="ARBA" id="ARBA00022473"/>
    </source>
</evidence>
<evidence type="ECO:0000313" key="25">
    <source>
        <dbReference type="Proteomes" id="UP001239994"/>
    </source>
</evidence>
<keyword evidence="25" id="KW-1185">Reference proteome</keyword>
<evidence type="ECO:0000256" key="3">
    <source>
        <dbReference type="ARBA" id="ARBA00022475"/>
    </source>
</evidence>
<dbReference type="PROSITE" id="PS51117">
    <property type="entry name" value="LAMININ_NTER"/>
    <property type="match status" value="1"/>
</dbReference>
<dbReference type="FunFam" id="2.10.25.10:FF:000180">
    <property type="entry name" value="Netrin G2"/>
    <property type="match status" value="1"/>
</dbReference>
<dbReference type="FunFam" id="2.10.25.10:FF:000439">
    <property type="entry name" value="Netrin G2"/>
    <property type="match status" value="1"/>
</dbReference>
<dbReference type="PROSITE" id="PS00022">
    <property type="entry name" value="EGF_1"/>
    <property type="match status" value="1"/>
</dbReference>
<evidence type="ECO:0000256" key="6">
    <source>
        <dbReference type="ARBA" id="ARBA00022737"/>
    </source>
</evidence>
<dbReference type="FunFam" id="2.60.120.260:FF:000005">
    <property type="entry name" value="Netrin G1"/>
    <property type="match status" value="1"/>
</dbReference>
<dbReference type="Gene3D" id="2.60.120.260">
    <property type="entry name" value="Galactose-binding domain-like"/>
    <property type="match status" value="1"/>
</dbReference>
<dbReference type="Gene3D" id="2.10.25.10">
    <property type="entry name" value="Laminin"/>
    <property type="match status" value="4"/>
</dbReference>
<evidence type="ECO:0000256" key="9">
    <source>
        <dbReference type="ARBA" id="ARBA00023136"/>
    </source>
</evidence>
<name>A0AAD8ZKZ8_9TELE</name>
<dbReference type="PROSITE" id="PS50026">
    <property type="entry name" value="EGF_3"/>
    <property type="match status" value="1"/>
</dbReference>
<dbReference type="Pfam" id="PF00053">
    <property type="entry name" value="EGF_laminin"/>
    <property type="match status" value="1"/>
</dbReference>
<feature type="compositionally biased region" description="Pro residues" evidence="20">
    <location>
        <begin position="771"/>
        <end position="790"/>
    </location>
</feature>
<keyword evidence="5" id="KW-0732">Signal</keyword>
<keyword evidence="4" id="KW-0336">GPI-anchor</keyword>
<dbReference type="CDD" id="cd00055">
    <property type="entry name" value="EGF_Lam"/>
    <property type="match status" value="2"/>
</dbReference>
<comment type="function">
    <text evidence="14">Involved in controlling patterning and neuronal circuit formation at the laminar, cellular, subcellular and synaptic levels. Promotes neurite outgrowth of both axons and dendrites.</text>
</comment>
<feature type="domain" description="Laminin EGF-like" evidence="22">
    <location>
        <begin position="964"/>
        <end position="1008"/>
    </location>
</feature>
<evidence type="ECO:0000256" key="16">
    <source>
        <dbReference type="ARBA" id="ARBA00068906"/>
    </source>
</evidence>
<dbReference type="Pfam" id="PF00055">
    <property type="entry name" value="Laminin_N"/>
    <property type="match status" value="1"/>
</dbReference>
<evidence type="ECO:0000256" key="5">
    <source>
        <dbReference type="ARBA" id="ARBA00022729"/>
    </source>
</evidence>
<dbReference type="FunFam" id="2.10.25.10:FF:000112">
    <property type="entry name" value="Netrin G1"/>
    <property type="match status" value="1"/>
</dbReference>
<keyword evidence="6" id="KW-0677">Repeat</keyword>
<sequence>MPRPVVLAHGENICLSLERKTLSLERRTAQRKAAEAGEQNWILGYGVDERERNGTTNRRHTQAQTHTPTGIHRQHKPRDSQNCPRLPARSLARPTAHLRPGSPCRDCQQAARAQRRWAGIPGYLDRLSMRHATQCGSVPSYSWSRTMAVVVSCAVLFHAFLFLQRILLTLGQYDICKSLVSTDDGPTWEYYACQPRPMAMKDFMQIRVSPSDITCGNPPQLFCTLENPYLCSDECDASTPDLAHPPQLMQDSEHSGLITYWQTVTWSRYPEPLLANITLSWNKSLEVTDDIEITFEYGRPTIMVLEKSLDKGRSWQPYQFYADDCMEAFEMPAKRVQDLSAANVTRVICTERYSRWVGSKNEKVVRFEVRERFAVFAGPKLLNMDNLYTRMESMKGLRDFFTFTDLRLRLLRPALGGTYVQRDNLLKYFYAISNIEVLASGTAESRLAFHLHAATAHVIQALETLLPKRGAMVEGVVEKAVSPVPGCFGVPVQVHLSRCAVCSRNATLLSHTCVSATFTLASARFATAACSATASTTPQGRTVPVASEASRPSRGSRARSCPRPPVRPTPVSTRSSDRSCALTRSSSLGGGLSRFHPSRHGAQASGSIPTGEAAGTLGISSAMGTVAPANDVLSLEDDVFTSASDAAAMPINSHTPTTDAVAPATNAWTSEPTDGVALTGDVVAVPTDALTQALDTDVPGPSAALAIDPVMPINKIPSAAISTATPISIPVIPETLAPQSPDAPIPKAPLPNSPPLKAFVPDDCAPEAPEPEAPPFHVAPPPESPAPEAPPCPSSLPLLLKLLNLKLLLFMLPLLLKLLNLKLLLFMLPLLLKLLHLKLLCFMMPLLLKLLNLKLLPLVLLLLLKLLNLKLLPLALLLLLKLLNLKVHLPSVLFRLLPWNLLHSNPYCECYGHSNRCSYIDFINIVTCVSCKHNTRGQNCQHCRLGYFRNASAELDDENVCIECNCNQLGSLHARCNETGFCQCREGATGQKCEDCQPGYNWKQGCVLNVCDDELLLCENGGTCLQNQKCVCPPNFKGVLCEEALCEGEVGCNGANVPYLSLLSAVLCFLAHCLLHTSA</sequence>
<dbReference type="Proteomes" id="UP001239994">
    <property type="component" value="Unassembled WGS sequence"/>
</dbReference>
<reference evidence="24" key="1">
    <citation type="submission" date="2023-03" db="EMBL/GenBank/DDBJ databases">
        <title>Electrophorus voltai genome.</title>
        <authorList>
            <person name="Bian C."/>
        </authorList>
    </citation>
    <scope>NUCLEOTIDE SEQUENCE</scope>
    <source>
        <strain evidence="24">CB-2022</strain>
        <tissue evidence="24">Muscle</tissue>
    </source>
</reference>
<dbReference type="AlphaFoldDB" id="A0AAD8ZKZ8"/>
<keyword evidence="12" id="KW-0449">Lipoprotein</keyword>
<evidence type="ECO:0000256" key="10">
    <source>
        <dbReference type="ARBA" id="ARBA00023157"/>
    </source>
</evidence>
<keyword evidence="7" id="KW-0221">Differentiation</keyword>
<dbReference type="SMART" id="SM00136">
    <property type="entry name" value="LamNT"/>
    <property type="match status" value="1"/>
</dbReference>
<feature type="disulfide bond" evidence="19">
    <location>
        <begin position="984"/>
        <end position="993"/>
    </location>
</feature>
<dbReference type="SMART" id="SM00180">
    <property type="entry name" value="EGF_Lam"/>
    <property type="match status" value="2"/>
</dbReference>
<dbReference type="GO" id="GO:0005886">
    <property type="term" value="C:plasma membrane"/>
    <property type="evidence" value="ECO:0007669"/>
    <property type="project" value="UniProtKB-SubCell"/>
</dbReference>
<keyword evidence="3" id="KW-1003">Cell membrane</keyword>
<keyword evidence="2" id="KW-0217">Developmental protein</keyword>
<keyword evidence="8" id="KW-0524">Neurogenesis</keyword>
<feature type="disulfide bond" evidence="19">
    <location>
        <begin position="964"/>
        <end position="976"/>
    </location>
</feature>
<evidence type="ECO:0000259" key="21">
    <source>
        <dbReference type="PROSITE" id="PS50026"/>
    </source>
</evidence>
<feature type="domain" description="Laminin N-terminal" evidence="23">
    <location>
        <begin position="189"/>
        <end position="440"/>
    </location>
</feature>
<dbReference type="InterPro" id="IPR050440">
    <property type="entry name" value="Laminin/Netrin_ECM"/>
</dbReference>
<evidence type="ECO:0000256" key="15">
    <source>
        <dbReference type="ARBA" id="ARBA00065506"/>
    </source>
</evidence>
<dbReference type="SUPFAM" id="SSF57196">
    <property type="entry name" value="EGF/Laminin"/>
    <property type="match status" value="1"/>
</dbReference>
<dbReference type="PANTHER" id="PTHR10574:SF27">
    <property type="entry name" value="NETRIN-G2"/>
    <property type="match status" value="1"/>
</dbReference>
<proteinExistence type="predicted"/>
<evidence type="ECO:0000256" key="12">
    <source>
        <dbReference type="ARBA" id="ARBA00023288"/>
    </source>
</evidence>
<evidence type="ECO:0000256" key="7">
    <source>
        <dbReference type="ARBA" id="ARBA00022782"/>
    </source>
</evidence>
<evidence type="ECO:0000256" key="20">
    <source>
        <dbReference type="SAM" id="MobiDB-lite"/>
    </source>
</evidence>
<feature type="region of interest" description="Disordered" evidence="20">
    <location>
        <begin position="769"/>
        <end position="790"/>
    </location>
</feature>
<organism evidence="24 25">
    <name type="scientific">Electrophorus voltai</name>
    <dbReference type="NCBI Taxonomy" id="2609070"/>
    <lineage>
        <taxon>Eukaryota</taxon>
        <taxon>Metazoa</taxon>
        <taxon>Chordata</taxon>
        <taxon>Craniata</taxon>
        <taxon>Vertebrata</taxon>
        <taxon>Euteleostomi</taxon>
        <taxon>Actinopterygii</taxon>
        <taxon>Neopterygii</taxon>
        <taxon>Teleostei</taxon>
        <taxon>Ostariophysi</taxon>
        <taxon>Gymnotiformes</taxon>
        <taxon>Gymnotoidei</taxon>
        <taxon>Gymnotidae</taxon>
        <taxon>Electrophorus</taxon>
    </lineage>
</organism>
<evidence type="ECO:0000256" key="11">
    <source>
        <dbReference type="ARBA" id="ARBA00023180"/>
    </source>
</evidence>
<evidence type="ECO:0000256" key="19">
    <source>
        <dbReference type="PROSITE-ProRule" id="PRU00460"/>
    </source>
</evidence>
<dbReference type="InterPro" id="IPR002049">
    <property type="entry name" value="LE_dom"/>
</dbReference>
<dbReference type="GO" id="GO:0009887">
    <property type="term" value="P:animal organ morphogenesis"/>
    <property type="evidence" value="ECO:0007669"/>
    <property type="project" value="TreeGrafter"/>
</dbReference>
<dbReference type="PANTHER" id="PTHR10574">
    <property type="entry name" value="NETRIN/LAMININ-RELATED"/>
    <property type="match status" value="1"/>
</dbReference>
<dbReference type="GO" id="GO:0009888">
    <property type="term" value="P:tissue development"/>
    <property type="evidence" value="ECO:0007669"/>
    <property type="project" value="TreeGrafter"/>
</dbReference>
<dbReference type="Pfam" id="PF24973">
    <property type="entry name" value="EGF_LMN_ATRN"/>
    <property type="match status" value="1"/>
</dbReference>
<comment type="subunit">
    <text evidence="15">Interacts with LRRC4.</text>
</comment>
<comment type="caution">
    <text evidence="18">Lacks conserved residue(s) required for the propagation of feature annotation.</text>
</comment>
<dbReference type="InterPro" id="IPR056863">
    <property type="entry name" value="LMN_ATRN_NET-like_EGF"/>
</dbReference>
<evidence type="ECO:0000259" key="23">
    <source>
        <dbReference type="PROSITE" id="PS51117"/>
    </source>
</evidence>
<evidence type="ECO:0000256" key="4">
    <source>
        <dbReference type="ARBA" id="ARBA00022622"/>
    </source>
</evidence>
<keyword evidence="18" id="KW-0245">EGF-like domain</keyword>
<dbReference type="EMBL" id="JAROKS010000009">
    <property type="protein sequence ID" value="KAK1801051.1"/>
    <property type="molecule type" value="Genomic_DNA"/>
</dbReference>
<dbReference type="PROSITE" id="PS50027">
    <property type="entry name" value="EGF_LAM_2"/>
    <property type="match status" value="1"/>
</dbReference>
<keyword evidence="10 18" id="KW-1015">Disulfide bond</keyword>
<evidence type="ECO:0000256" key="17">
    <source>
        <dbReference type="ARBA" id="ARBA00079146"/>
    </source>
</evidence>
<comment type="caution">
    <text evidence="24">The sequence shown here is derived from an EMBL/GenBank/DDBJ whole genome shotgun (WGS) entry which is preliminary data.</text>
</comment>
<dbReference type="InterPro" id="IPR000742">
    <property type="entry name" value="EGF"/>
</dbReference>
<gene>
    <name evidence="24" type="ORF">P4O66_022758</name>
</gene>
<evidence type="ECO:0000256" key="18">
    <source>
        <dbReference type="PROSITE-ProRule" id="PRU00076"/>
    </source>
</evidence>
<feature type="compositionally biased region" description="Low complexity" evidence="20">
    <location>
        <begin position="546"/>
        <end position="561"/>
    </location>
</feature>
<feature type="region of interest" description="Disordered" evidence="20">
    <location>
        <begin position="536"/>
        <end position="609"/>
    </location>
</feature>
<dbReference type="PROSITE" id="PS01248">
    <property type="entry name" value="EGF_LAM_1"/>
    <property type="match status" value="2"/>
</dbReference>
<keyword evidence="11" id="KW-0325">Glycoprotein</keyword>
<evidence type="ECO:0000256" key="14">
    <source>
        <dbReference type="ARBA" id="ARBA00055052"/>
    </source>
</evidence>
<evidence type="ECO:0000256" key="13">
    <source>
        <dbReference type="ARBA" id="ARBA00023292"/>
    </source>
</evidence>
<accession>A0AAD8ZKZ8</accession>
<keyword evidence="9" id="KW-0472">Membrane</keyword>
<keyword evidence="13 19" id="KW-0424">Laminin EGF-like domain</keyword>
<feature type="region of interest" description="Disordered" evidence="20">
    <location>
        <begin position="52"/>
        <end position="87"/>
    </location>
</feature>
<evidence type="ECO:0000256" key="1">
    <source>
        <dbReference type="ARBA" id="ARBA00004471"/>
    </source>
</evidence>
<feature type="domain" description="EGF-like" evidence="21">
    <location>
        <begin position="1007"/>
        <end position="1042"/>
    </location>
</feature>
<evidence type="ECO:0000259" key="22">
    <source>
        <dbReference type="PROSITE" id="PS50027"/>
    </source>
</evidence>